<evidence type="ECO:0000259" key="6">
    <source>
        <dbReference type="PROSITE" id="PS50931"/>
    </source>
</evidence>
<feature type="domain" description="HTH lysR-type" evidence="6">
    <location>
        <begin position="1"/>
        <end position="59"/>
    </location>
</feature>
<evidence type="ECO:0000256" key="1">
    <source>
        <dbReference type="ARBA" id="ARBA00003502"/>
    </source>
</evidence>
<evidence type="ECO:0000313" key="7">
    <source>
        <dbReference type="EMBL" id="SHJ60653.1"/>
    </source>
</evidence>
<dbReference type="AlphaFoldDB" id="A0A1M6KNS3"/>
<dbReference type="InterPro" id="IPR036390">
    <property type="entry name" value="WH_DNA-bd_sf"/>
</dbReference>
<dbReference type="SUPFAM" id="SSF53850">
    <property type="entry name" value="Periplasmic binding protein-like II"/>
    <property type="match status" value="1"/>
</dbReference>
<dbReference type="SUPFAM" id="SSF46785">
    <property type="entry name" value="Winged helix' DNA-binding domain"/>
    <property type="match status" value="1"/>
</dbReference>
<evidence type="ECO:0000313" key="8">
    <source>
        <dbReference type="Proteomes" id="UP000189935"/>
    </source>
</evidence>
<organism evidence="7 8">
    <name type="scientific">Bradyrhizobium lablabi</name>
    <dbReference type="NCBI Taxonomy" id="722472"/>
    <lineage>
        <taxon>Bacteria</taxon>
        <taxon>Pseudomonadati</taxon>
        <taxon>Pseudomonadota</taxon>
        <taxon>Alphaproteobacteria</taxon>
        <taxon>Hyphomicrobiales</taxon>
        <taxon>Nitrobacteraceae</taxon>
        <taxon>Bradyrhizobium</taxon>
    </lineage>
</organism>
<dbReference type="GO" id="GO:0003700">
    <property type="term" value="F:DNA-binding transcription factor activity"/>
    <property type="evidence" value="ECO:0007669"/>
    <property type="project" value="InterPro"/>
</dbReference>
<comment type="similarity">
    <text evidence="2">Belongs to the LysR transcriptional regulatory family.</text>
</comment>
<dbReference type="OrthoDB" id="9786526at2"/>
<evidence type="ECO:0000256" key="4">
    <source>
        <dbReference type="ARBA" id="ARBA00023125"/>
    </source>
</evidence>
<keyword evidence="3" id="KW-0805">Transcription regulation</keyword>
<dbReference type="PROSITE" id="PS50931">
    <property type="entry name" value="HTH_LYSR"/>
    <property type="match status" value="1"/>
</dbReference>
<dbReference type="Proteomes" id="UP000189935">
    <property type="component" value="Chromosome I"/>
</dbReference>
<dbReference type="FunFam" id="1.10.10.10:FF:000001">
    <property type="entry name" value="LysR family transcriptional regulator"/>
    <property type="match status" value="1"/>
</dbReference>
<evidence type="ECO:0000256" key="3">
    <source>
        <dbReference type="ARBA" id="ARBA00023015"/>
    </source>
</evidence>
<dbReference type="RefSeq" id="WP_079537202.1">
    <property type="nucleotide sequence ID" value="NZ_LT670844.1"/>
</dbReference>
<name>A0A1M6KNS3_9BRAD</name>
<dbReference type="InterPro" id="IPR058163">
    <property type="entry name" value="LysR-type_TF_proteobact-type"/>
</dbReference>
<gene>
    <name evidence="7" type="ORF">SAMN05444159_1030</name>
</gene>
<comment type="function">
    <text evidence="1">NodD regulates the expression of the nodABCFE genes which encode other nodulation proteins. NodD is also a negative regulator of its own expression. Binds flavonoids as inducers.</text>
</comment>
<evidence type="ECO:0000256" key="2">
    <source>
        <dbReference type="ARBA" id="ARBA00009437"/>
    </source>
</evidence>
<reference evidence="7 8" key="1">
    <citation type="submission" date="2016-11" db="EMBL/GenBank/DDBJ databases">
        <authorList>
            <person name="Jaros S."/>
            <person name="Januszkiewicz K."/>
            <person name="Wedrychowicz H."/>
        </authorList>
    </citation>
    <scope>NUCLEOTIDE SEQUENCE [LARGE SCALE GENOMIC DNA]</scope>
    <source>
        <strain evidence="7 8">GAS499</strain>
    </source>
</reference>
<dbReference type="PANTHER" id="PTHR30537">
    <property type="entry name" value="HTH-TYPE TRANSCRIPTIONAL REGULATOR"/>
    <property type="match status" value="1"/>
</dbReference>
<dbReference type="Gene3D" id="1.10.10.10">
    <property type="entry name" value="Winged helix-like DNA-binding domain superfamily/Winged helix DNA-binding domain"/>
    <property type="match status" value="1"/>
</dbReference>
<protein>
    <submittedName>
        <fullName evidence="7">DNA-binding transcriptional regulator, LysR family</fullName>
    </submittedName>
</protein>
<dbReference type="PANTHER" id="PTHR30537:SF5">
    <property type="entry name" value="HTH-TYPE TRANSCRIPTIONAL ACTIVATOR TTDR-RELATED"/>
    <property type="match status" value="1"/>
</dbReference>
<dbReference type="CDD" id="cd08471">
    <property type="entry name" value="PBP2_CrgA_like_2"/>
    <property type="match status" value="1"/>
</dbReference>
<dbReference type="Pfam" id="PF00126">
    <property type="entry name" value="HTH_1"/>
    <property type="match status" value="1"/>
</dbReference>
<dbReference type="GO" id="GO:0006351">
    <property type="term" value="P:DNA-templated transcription"/>
    <property type="evidence" value="ECO:0007669"/>
    <property type="project" value="TreeGrafter"/>
</dbReference>
<proteinExistence type="inferred from homology"/>
<accession>A0A1M6KNS3</accession>
<evidence type="ECO:0000256" key="5">
    <source>
        <dbReference type="ARBA" id="ARBA00023163"/>
    </source>
</evidence>
<dbReference type="Gene3D" id="3.40.190.290">
    <property type="match status" value="1"/>
</dbReference>
<dbReference type="InterPro" id="IPR000847">
    <property type="entry name" value="LysR_HTH_N"/>
</dbReference>
<dbReference type="EMBL" id="LT670844">
    <property type="protein sequence ID" value="SHJ60653.1"/>
    <property type="molecule type" value="Genomic_DNA"/>
</dbReference>
<sequence>MDKFDAMETFVRIVEKGSLTGAASALDTSLPTVVRILASLERHLGVKLLHRTTRRIRLTEEGALYLDRCRVILSATHEAEETLISREAELRGNLTVGASVLFGRRYVAPVVNDFLRRHPKVNIDLRFGDRVLNLDEEHVDVAVRIAHLKDSSLVAIPVGQVRRVICATQQYLRSNGIPKVPDDIRKHRCVRHTGLAPRSEWHFRVGRRNVSIPIISRVSCNEIDSSLSACIDGLGLGMFLSYQVAPLRKSGRLKYVLEQFEPEPIPVHVVYTHSTLLSNRMHAFVDECVEKLRQTRFD</sequence>
<dbReference type="InterPro" id="IPR005119">
    <property type="entry name" value="LysR_subst-bd"/>
</dbReference>
<dbReference type="InterPro" id="IPR036388">
    <property type="entry name" value="WH-like_DNA-bd_sf"/>
</dbReference>
<dbReference type="Pfam" id="PF03466">
    <property type="entry name" value="LysR_substrate"/>
    <property type="match status" value="1"/>
</dbReference>
<keyword evidence="4 7" id="KW-0238">DNA-binding</keyword>
<keyword evidence="5" id="KW-0804">Transcription</keyword>
<dbReference type="GO" id="GO:0043565">
    <property type="term" value="F:sequence-specific DNA binding"/>
    <property type="evidence" value="ECO:0007669"/>
    <property type="project" value="TreeGrafter"/>
</dbReference>